<dbReference type="Proteomes" id="UP000249467">
    <property type="component" value="Unassembled WGS sequence"/>
</dbReference>
<dbReference type="Gene3D" id="2.160.10.10">
    <property type="entry name" value="Hexapeptide repeat proteins"/>
    <property type="match status" value="1"/>
</dbReference>
<evidence type="ECO:0000313" key="5">
    <source>
        <dbReference type="Proteomes" id="UP000249467"/>
    </source>
</evidence>
<keyword evidence="3" id="KW-0472">Membrane</keyword>
<comment type="caution">
    <text evidence="4">The sequence shown here is derived from an EMBL/GenBank/DDBJ whole genome shotgun (WGS) entry which is preliminary data.</text>
</comment>
<evidence type="ECO:0000256" key="2">
    <source>
        <dbReference type="ARBA" id="ARBA00022679"/>
    </source>
</evidence>
<proteinExistence type="inferred from homology"/>
<sequence>MRLDRYTTSDYKTGAPIWKQVLWYFIGAPIVRSYLIPFSVLKVNILRWFGAEIGRGVRIKTGVRIKFPWRLIIKDFVWIGEDTWLDNLAPITIESHCCISQGVYFCTGNHDWSDRDFALRTAPIYLESGCWIAARAIVVAGVRVGQGAVLSIGSVATRSLEPMTIYSGNPAIAIKSRKIKE</sequence>
<dbReference type="NCBIfam" id="NF007797">
    <property type="entry name" value="PRK10502.1"/>
    <property type="match status" value="1"/>
</dbReference>
<keyword evidence="2 4" id="KW-0808">Transferase</keyword>
<dbReference type="SUPFAM" id="SSF51161">
    <property type="entry name" value="Trimeric LpxA-like enzymes"/>
    <property type="match status" value="1"/>
</dbReference>
<protein>
    <submittedName>
        <fullName evidence="4">Colanic acid biosynthesis acetyltransferase WcaF</fullName>
    </submittedName>
</protein>
<dbReference type="EMBL" id="QBML01000014">
    <property type="protein sequence ID" value="PZO40574.1"/>
    <property type="molecule type" value="Genomic_DNA"/>
</dbReference>
<reference evidence="4 5" key="2">
    <citation type="submission" date="2018-06" db="EMBL/GenBank/DDBJ databases">
        <title>Metagenomic assembly of (sub)arctic Cyanobacteria and their associated microbiome from non-axenic cultures.</title>
        <authorList>
            <person name="Baurain D."/>
        </authorList>
    </citation>
    <scope>NUCLEOTIDE SEQUENCE [LARGE SCALE GENOMIC DNA]</scope>
    <source>
        <strain evidence="4">ULC066bin1</strain>
    </source>
</reference>
<dbReference type="CDD" id="cd05825">
    <property type="entry name" value="LbH_wcaF_like"/>
    <property type="match status" value="1"/>
</dbReference>
<keyword evidence="3" id="KW-0812">Transmembrane</keyword>
<dbReference type="PANTHER" id="PTHR23416">
    <property type="entry name" value="SIALIC ACID SYNTHASE-RELATED"/>
    <property type="match status" value="1"/>
</dbReference>
<evidence type="ECO:0000313" key="4">
    <source>
        <dbReference type="EMBL" id="PZO40574.1"/>
    </source>
</evidence>
<reference evidence="4 5" key="1">
    <citation type="submission" date="2018-04" db="EMBL/GenBank/DDBJ databases">
        <authorList>
            <person name="Go L.Y."/>
            <person name="Mitchell J.A."/>
        </authorList>
    </citation>
    <scope>NUCLEOTIDE SEQUENCE [LARGE SCALE GENOMIC DNA]</scope>
    <source>
        <strain evidence="4">ULC066bin1</strain>
    </source>
</reference>
<comment type="similarity">
    <text evidence="1">Belongs to the transferase hexapeptide repeat family.</text>
</comment>
<dbReference type="InterPro" id="IPR011004">
    <property type="entry name" value="Trimer_LpxA-like_sf"/>
</dbReference>
<dbReference type="GO" id="GO:0043886">
    <property type="term" value="F:structural constituent of carboxysome shell"/>
    <property type="evidence" value="ECO:0007669"/>
    <property type="project" value="UniProtKB-ARBA"/>
</dbReference>
<dbReference type="GO" id="GO:0008374">
    <property type="term" value="F:O-acyltransferase activity"/>
    <property type="evidence" value="ECO:0007669"/>
    <property type="project" value="TreeGrafter"/>
</dbReference>
<evidence type="ECO:0000256" key="3">
    <source>
        <dbReference type="SAM" id="Phobius"/>
    </source>
</evidence>
<organism evidence="4 5">
    <name type="scientific">Pseudanabaena frigida</name>
    <dbReference type="NCBI Taxonomy" id="945775"/>
    <lineage>
        <taxon>Bacteria</taxon>
        <taxon>Bacillati</taxon>
        <taxon>Cyanobacteriota</taxon>
        <taxon>Cyanophyceae</taxon>
        <taxon>Pseudanabaenales</taxon>
        <taxon>Pseudanabaenaceae</taxon>
        <taxon>Pseudanabaena</taxon>
    </lineage>
</organism>
<evidence type="ECO:0000256" key="1">
    <source>
        <dbReference type="ARBA" id="ARBA00007274"/>
    </source>
</evidence>
<keyword evidence="3" id="KW-1133">Transmembrane helix</keyword>
<name>A0A2W4W5X0_9CYAN</name>
<feature type="transmembrane region" description="Helical" evidence="3">
    <location>
        <begin position="21"/>
        <end position="41"/>
    </location>
</feature>
<accession>A0A2W4W5X0</accession>
<dbReference type="AlphaFoldDB" id="A0A2W4W5X0"/>
<dbReference type="InterPro" id="IPR051159">
    <property type="entry name" value="Hexapeptide_acetyltransf"/>
</dbReference>
<dbReference type="GO" id="GO:0005829">
    <property type="term" value="C:cytosol"/>
    <property type="evidence" value="ECO:0007669"/>
    <property type="project" value="TreeGrafter"/>
</dbReference>
<gene>
    <name evidence="4" type="ORF">DCF19_11810</name>
</gene>
<dbReference type="GO" id="GO:0031470">
    <property type="term" value="C:carboxysome"/>
    <property type="evidence" value="ECO:0007669"/>
    <property type="project" value="UniProtKB-ARBA"/>
</dbReference>
<dbReference type="PANTHER" id="PTHR23416:SF23">
    <property type="entry name" value="ACETYLTRANSFERASE C18B11.09C-RELATED"/>
    <property type="match status" value="1"/>
</dbReference>